<dbReference type="NCBIfam" id="TIGR00329">
    <property type="entry name" value="gcp_kae1"/>
    <property type="match status" value="1"/>
</dbReference>
<dbReference type="PRINTS" id="PR00789">
    <property type="entry name" value="OSIALOPTASE"/>
</dbReference>
<dbReference type="InterPro" id="IPR017861">
    <property type="entry name" value="KAE1/TsaD"/>
</dbReference>
<evidence type="ECO:0000256" key="8">
    <source>
        <dbReference type="ARBA" id="ARBA00048117"/>
    </source>
</evidence>
<dbReference type="EC" id="2.3.1.234" evidence="1"/>
<sequence length="291" mass="31622">VPEIASREHERLLNNIAIKAIKDASIKIDDIEGIAVTNGPGLAGSLLTGVSFAKGLALGLRVKIISINHLEAHIMANLLDKSNINFPFLCLLVSGGHTQVWSINKLDDYVLLGETRDDAAGEAFDKGARIMGLGYPGGPEIEECAIDGNPKLIKFPRALIKSNKIEFSFSGVKTSLLYFMDSFSESKKYSIADVAASYQQAIIDCLINKIELAIVQTGINIVTIAGGVAKNSVLRNQIKKTFPKNKIIFPDMNYCTDNAAMISFLGEIKFNLGSQSRLDFGIIPNFQLESN</sequence>
<keyword evidence="4" id="KW-0819">tRNA processing</keyword>
<keyword evidence="2" id="KW-0963">Cytoplasm</keyword>
<dbReference type="PANTHER" id="PTHR11735">
    <property type="entry name" value="TRNA N6-ADENOSINE THREONYLCARBAMOYLTRANSFERASE"/>
    <property type="match status" value="1"/>
</dbReference>
<proteinExistence type="predicted"/>
<reference evidence="10" key="1">
    <citation type="submission" date="2018-05" db="EMBL/GenBank/DDBJ databases">
        <authorList>
            <person name="Lanie J.A."/>
            <person name="Ng W.-L."/>
            <person name="Kazmierczak K.M."/>
            <person name="Andrzejewski T.M."/>
            <person name="Davidsen T.M."/>
            <person name="Wayne K.J."/>
            <person name="Tettelin H."/>
            <person name="Glass J.I."/>
            <person name="Rusch D."/>
            <person name="Podicherti R."/>
            <person name="Tsui H.-C.T."/>
            <person name="Winkler M.E."/>
        </authorList>
    </citation>
    <scope>NUCLEOTIDE SEQUENCE</scope>
</reference>
<feature type="non-terminal residue" evidence="10">
    <location>
        <position position="1"/>
    </location>
</feature>
<keyword evidence="3" id="KW-0808">Transferase</keyword>
<dbReference type="Pfam" id="PF00814">
    <property type="entry name" value="TsaD"/>
    <property type="match status" value="1"/>
</dbReference>
<dbReference type="NCBIfam" id="TIGR03723">
    <property type="entry name" value="T6A_TsaD_YgjD"/>
    <property type="match status" value="1"/>
</dbReference>
<evidence type="ECO:0000256" key="7">
    <source>
        <dbReference type="ARBA" id="ARBA00023315"/>
    </source>
</evidence>
<dbReference type="FunFam" id="3.30.420.40:FF:000040">
    <property type="entry name" value="tRNA N6-adenosine threonylcarbamoyltransferase"/>
    <property type="match status" value="1"/>
</dbReference>
<dbReference type="AlphaFoldDB" id="A0A381RM27"/>
<evidence type="ECO:0000256" key="4">
    <source>
        <dbReference type="ARBA" id="ARBA00022694"/>
    </source>
</evidence>
<evidence type="ECO:0000259" key="9">
    <source>
        <dbReference type="Pfam" id="PF00814"/>
    </source>
</evidence>
<dbReference type="Gene3D" id="3.30.420.40">
    <property type="match status" value="2"/>
</dbReference>
<gene>
    <name evidence="10" type="ORF">METZ01_LOCUS42917</name>
</gene>
<protein>
    <recommendedName>
        <fullName evidence="1">N(6)-L-threonylcarbamoyladenine synthase</fullName>
        <ecNumber evidence="1">2.3.1.234</ecNumber>
    </recommendedName>
</protein>
<keyword evidence="6" id="KW-0408">Iron</keyword>
<keyword evidence="5" id="KW-0479">Metal-binding</keyword>
<evidence type="ECO:0000313" key="10">
    <source>
        <dbReference type="EMBL" id="SUZ90063.1"/>
    </source>
</evidence>
<evidence type="ECO:0000256" key="1">
    <source>
        <dbReference type="ARBA" id="ARBA00012156"/>
    </source>
</evidence>
<evidence type="ECO:0000256" key="2">
    <source>
        <dbReference type="ARBA" id="ARBA00022490"/>
    </source>
</evidence>
<keyword evidence="7" id="KW-0012">Acyltransferase</keyword>
<dbReference type="GO" id="GO:0046872">
    <property type="term" value="F:metal ion binding"/>
    <property type="evidence" value="ECO:0007669"/>
    <property type="project" value="UniProtKB-KW"/>
</dbReference>
<evidence type="ECO:0000256" key="3">
    <source>
        <dbReference type="ARBA" id="ARBA00022679"/>
    </source>
</evidence>
<accession>A0A381RM27</accession>
<organism evidence="10">
    <name type="scientific">marine metagenome</name>
    <dbReference type="NCBI Taxonomy" id="408172"/>
    <lineage>
        <taxon>unclassified sequences</taxon>
        <taxon>metagenomes</taxon>
        <taxon>ecological metagenomes</taxon>
    </lineage>
</organism>
<dbReference type="GO" id="GO:0061711">
    <property type="term" value="F:tRNA N(6)-L-threonylcarbamoyladenine synthase activity"/>
    <property type="evidence" value="ECO:0007669"/>
    <property type="project" value="UniProtKB-EC"/>
</dbReference>
<dbReference type="SUPFAM" id="SSF53067">
    <property type="entry name" value="Actin-like ATPase domain"/>
    <property type="match status" value="2"/>
</dbReference>
<dbReference type="EMBL" id="UINC01001863">
    <property type="protein sequence ID" value="SUZ90063.1"/>
    <property type="molecule type" value="Genomic_DNA"/>
</dbReference>
<dbReference type="PANTHER" id="PTHR11735:SF6">
    <property type="entry name" value="TRNA N6-ADENOSINE THREONYLCARBAMOYLTRANSFERASE, MITOCHONDRIAL"/>
    <property type="match status" value="1"/>
</dbReference>
<evidence type="ECO:0000256" key="6">
    <source>
        <dbReference type="ARBA" id="ARBA00023004"/>
    </source>
</evidence>
<dbReference type="InterPro" id="IPR043129">
    <property type="entry name" value="ATPase_NBD"/>
</dbReference>
<dbReference type="InterPro" id="IPR022450">
    <property type="entry name" value="TsaD"/>
</dbReference>
<comment type="catalytic activity">
    <reaction evidence="8">
        <text>L-threonylcarbamoyladenylate + adenosine(37) in tRNA = N(6)-L-threonylcarbamoyladenosine(37) in tRNA + AMP + H(+)</text>
        <dbReference type="Rhea" id="RHEA:37059"/>
        <dbReference type="Rhea" id="RHEA-COMP:10162"/>
        <dbReference type="Rhea" id="RHEA-COMP:10163"/>
        <dbReference type="ChEBI" id="CHEBI:15378"/>
        <dbReference type="ChEBI" id="CHEBI:73682"/>
        <dbReference type="ChEBI" id="CHEBI:74411"/>
        <dbReference type="ChEBI" id="CHEBI:74418"/>
        <dbReference type="ChEBI" id="CHEBI:456215"/>
        <dbReference type="EC" id="2.3.1.234"/>
    </reaction>
</comment>
<evidence type="ECO:0000256" key="5">
    <source>
        <dbReference type="ARBA" id="ARBA00022723"/>
    </source>
</evidence>
<name>A0A381RM27_9ZZZZ</name>
<dbReference type="GO" id="GO:0002949">
    <property type="term" value="P:tRNA threonylcarbamoyladenosine modification"/>
    <property type="evidence" value="ECO:0007669"/>
    <property type="project" value="InterPro"/>
</dbReference>
<feature type="domain" description="Gcp-like" evidence="9">
    <location>
        <begin position="1"/>
        <end position="263"/>
    </location>
</feature>
<dbReference type="InterPro" id="IPR000905">
    <property type="entry name" value="Gcp-like_dom"/>
</dbReference>